<dbReference type="AlphaFoldDB" id="A0AA37QHS2"/>
<dbReference type="InterPro" id="IPR036388">
    <property type="entry name" value="WH-like_DNA-bd_sf"/>
</dbReference>
<dbReference type="InterPro" id="IPR053812">
    <property type="entry name" value="HTH_Sigma70_ECF-like"/>
</dbReference>
<dbReference type="SUPFAM" id="SSF88659">
    <property type="entry name" value="Sigma3 and sigma4 domains of RNA polymerase sigma factors"/>
    <property type="match status" value="1"/>
</dbReference>
<dbReference type="InterPro" id="IPR011517">
    <property type="entry name" value="RNA_pol_sigma70_ECF-like"/>
</dbReference>
<dbReference type="InterPro" id="IPR014284">
    <property type="entry name" value="RNA_pol_sigma-70_dom"/>
</dbReference>
<dbReference type="InterPro" id="IPR013324">
    <property type="entry name" value="RNA_pol_sigma_r3/r4-like"/>
</dbReference>
<dbReference type="PANTHER" id="PTHR43133:SF39">
    <property type="entry name" value="SIMILAR TO RNA POLYMERASE SIGMA-E FACTOR"/>
    <property type="match status" value="1"/>
</dbReference>
<dbReference type="InterPro" id="IPR039425">
    <property type="entry name" value="RNA_pol_sigma-70-like"/>
</dbReference>
<gene>
    <name evidence="5" type="ORF">rosag_32280</name>
</gene>
<evidence type="ECO:0000256" key="2">
    <source>
        <dbReference type="ARBA" id="ARBA00023082"/>
    </source>
</evidence>
<dbReference type="PANTHER" id="PTHR43133">
    <property type="entry name" value="RNA POLYMERASE ECF-TYPE SIGMA FACTO"/>
    <property type="match status" value="1"/>
</dbReference>
<dbReference type="GO" id="GO:0016987">
    <property type="term" value="F:sigma factor activity"/>
    <property type="evidence" value="ECO:0007669"/>
    <property type="project" value="UniProtKB-KW"/>
</dbReference>
<dbReference type="Proteomes" id="UP001161325">
    <property type="component" value="Unassembled WGS sequence"/>
</dbReference>
<evidence type="ECO:0000259" key="4">
    <source>
        <dbReference type="Pfam" id="PF07638"/>
    </source>
</evidence>
<feature type="domain" description="RNA polymerase sigma-70 ECF-like HTH" evidence="4">
    <location>
        <begin position="20"/>
        <end position="181"/>
    </location>
</feature>
<dbReference type="RefSeq" id="WP_284351170.1">
    <property type="nucleotide sequence ID" value="NZ_BRXS01000005.1"/>
</dbReference>
<dbReference type="GO" id="GO:0000428">
    <property type="term" value="C:DNA-directed RNA polymerase complex"/>
    <property type="evidence" value="ECO:0007669"/>
    <property type="project" value="UniProtKB-KW"/>
</dbReference>
<name>A0AA37QHS2_9BACT</name>
<keyword evidence="6" id="KW-1185">Reference proteome</keyword>
<comment type="caution">
    <text evidence="5">The sequence shown here is derived from an EMBL/GenBank/DDBJ whole genome shotgun (WGS) entry which is preliminary data.</text>
</comment>
<dbReference type="GO" id="GO:0006352">
    <property type="term" value="P:DNA-templated transcription initiation"/>
    <property type="evidence" value="ECO:0007669"/>
    <property type="project" value="InterPro"/>
</dbReference>
<dbReference type="EMBL" id="BRXS01000005">
    <property type="protein sequence ID" value="GLC26715.1"/>
    <property type="molecule type" value="Genomic_DNA"/>
</dbReference>
<dbReference type="NCBIfam" id="TIGR02999">
    <property type="entry name" value="Sig-70_X6"/>
    <property type="match status" value="1"/>
</dbReference>
<evidence type="ECO:0000313" key="6">
    <source>
        <dbReference type="Proteomes" id="UP001161325"/>
    </source>
</evidence>
<keyword evidence="1" id="KW-0805">Transcription regulation</keyword>
<keyword evidence="3" id="KW-0804">Transcription</keyword>
<evidence type="ECO:0000256" key="1">
    <source>
        <dbReference type="ARBA" id="ARBA00023015"/>
    </source>
</evidence>
<dbReference type="Gene3D" id="1.10.10.10">
    <property type="entry name" value="Winged helix-like DNA-binding domain superfamily/Winged helix DNA-binding domain"/>
    <property type="match status" value="1"/>
</dbReference>
<organism evidence="5 6">
    <name type="scientific">Roseisolibacter agri</name>
    <dbReference type="NCBI Taxonomy" id="2014610"/>
    <lineage>
        <taxon>Bacteria</taxon>
        <taxon>Pseudomonadati</taxon>
        <taxon>Gemmatimonadota</taxon>
        <taxon>Gemmatimonadia</taxon>
        <taxon>Gemmatimonadales</taxon>
        <taxon>Gemmatimonadaceae</taxon>
        <taxon>Roseisolibacter</taxon>
    </lineage>
</organism>
<reference evidence="5" key="1">
    <citation type="submission" date="2022-08" db="EMBL/GenBank/DDBJ databases">
        <title>Draft genome sequencing of Roseisolibacter agri AW1220.</title>
        <authorList>
            <person name="Tobiishi Y."/>
            <person name="Tonouchi A."/>
        </authorList>
    </citation>
    <scope>NUCLEOTIDE SEQUENCE</scope>
    <source>
        <strain evidence="5">AW1220</strain>
    </source>
</reference>
<protein>
    <submittedName>
        <fullName evidence="5">DNA-directed RNA polymerase sigma-70 factor</fullName>
    </submittedName>
</protein>
<proteinExistence type="predicted"/>
<evidence type="ECO:0000256" key="3">
    <source>
        <dbReference type="ARBA" id="ARBA00023163"/>
    </source>
</evidence>
<accession>A0AA37QHS2</accession>
<keyword evidence="2" id="KW-0731">Sigma factor</keyword>
<dbReference type="Pfam" id="PF07638">
    <property type="entry name" value="Sigma70_ECF"/>
    <property type="match status" value="1"/>
</dbReference>
<evidence type="ECO:0000313" key="5">
    <source>
        <dbReference type="EMBL" id="GLC26715.1"/>
    </source>
</evidence>
<keyword evidence="5" id="KW-0240">DNA-directed RNA polymerase</keyword>
<sequence>MSQDAPPLDGRPAAPPDLDACFPLVYDELRRMAGAYLRAEADGHTLQPTALVHEAYLRLVGQRCVDWQNRAQVLGVAAEMMRRILVNHAVARRAAKRGGDAPRVALDEAVRVLEADDVDLVALDGALETLAAVDARASRVVELRFFGGLGIDETAEVLGVSPATVKRDWTVARAWLRRELHAA</sequence>
<dbReference type="NCBIfam" id="TIGR02937">
    <property type="entry name" value="sigma70-ECF"/>
    <property type="match status" value="1"/>
</dbReference>